<proteinExistence type="predicted"/>
<evidence type="ECO:0000313" key="1">
    <source>
        <dbReference type="EMBL" id="WLH10782.1"/>
    </source>
</evidence>
<accession>A0ABY9G5A1</accession>
<name>A0ABY9G5A1_9PSED</name>
<protein>
    <submittedName>
        <fullName evidence="1">Lactate dehydrogenase</fullName>
    </submittedName>
</protein>
<keyword evidence="2" id="KW-1185">Reference proteome</keyword>
<gene>
    <name evidence="1" type="ORF">PSH57_18020</name>
</gene>
<dbReference type="EMBL" id="CP117449">
    <property type="protein sequence ID" value="WLH10782.1"/>
    <property type="molecule type" value="Genomic_DNA"/>
</dbReference>
<reference evidence="1 2" key="1">
    <citation type="submission" date="2023-02" db="EMBL/GenBank/DDBJ databases">
        <title>Evolution of Hrp T3SS in non-pathogenic Pseudomonas fluorescens.</title>
        <authorList>
            <person name="Liao K."/>
            <person name="Wei H."/>
            <person name="Gu Y."/>
        </authorList>
    </citation>
    <scope>NUCLEOTIDE SEQUENCE [LARGE SCALE GENOMIC DNA]</scope>
    <source>
        <strain evidence="1 2">FP205</strain>
    </source>
</reference>
<organism evidence="1 2">
    <name type="scientific">Pseudomonas hefeiensis</name>
    <dbReference type="NCBI Taxonomy" id="2738125"/>
    <lineage>
        <taxon>Bacteria</taxon>
        <taxon>Pseudomonadati</taxon>
        <taxon>Pseudomonadota</taxon>
        <taxon>Gammaproteobacteria</taxon>
        <taxon>Pseudomonadales</taxon>
        <taxon>Pseudomonadaceae</taxon>
        <taxon>Pseudomonas</taxon>
    </lineage>
</organism>
<dbReference type="Proteomes" id="UP001230339">
    <property type="component" value="Chromosome"/>
</dbReference>
<dbReference type="RefSeq" id="WP_305384571.1">
    <property type="nucleotide sequence ID" value="NZ_CP117426.1"/>
</dbReference>
<sequence>MTTLSPISPAIPIQIQTRSAVAASPATVIESADAFPARPSAIVSLGNPVADVESQTYSRLGQLPGQEIVRVWEKTSQDAVTRVMGTNPRSLSIANRFHGLGAALVEQFAKNGSSISQSVLHTTTDRAYDVAGIKSEQTLLHNKADNLISLSIKTASGKTVTFSLTSQDDGLGVQATVDGGPLSEDELKAIGALGNAFQAAVDGLTAEPPKLDLGKLTQFDSSVLASIDLNAKLKGVDGEDLTLAFSADDQRRTTQMSGPDGKLNLSVDLKNSAILGDAKQQANALNSYLAQFDRVQERGSAKAALMEMFKDAFSAMNSHYPQGTTLPERLTRNATDKGLLTGLADFEASITQTNNASNPMHLSELDSFAYTLSQKTVVAGSIMRDRKIDQTQQSSLSASFHKTLKGGKAPALGKDNESQNYLYVQVNDKASSSASLAYKDGRLTKASVTQSASQDTRTQKYVMGKLIEETVVPKQASASRSHLVLLEYAAKESKKSKDASEQTLLKEALATLHSSVMLQENPSALMR</sequence>
<evidence type="ECO:0000313" key="2">
    <source>
        <dbReference type="Proteomes" id="UP001230339"/>
    </source>
</evidence>